<sequence length="159" mass="18495">MVSLRAIYEEDLPRLFEIYASTRAEELALVPDWPEEQKMAFLSQQFLAQHQYYQEFYKGAELQLIVLDEEAIGRLYVHWLYSPQEVRIMDVALLPAYRGRGIGSALIKAVQQKGAEMGKTVTIHVEYNNPALQLYERLGFQKIGEFNSVYYLLEWKPTA</sequence>
<evidence type="ECO:0000256" key="2">
    <source>
        <dbReference type="ARBA" id="ARBA00023315"/>
    </source>
</evidence>
<evidence type="ECO:0000259" key="3">
    <source>
        <dbReference type="PROSITE" id="PS51186"/>
    </source>
</evidence>
<dbReference type="KEGG" id="hhy:Halhy_5167"/>
<keyword evidence="5" id="KW-1185">Reference proteome</keyword>
<dbReference type="InterPro" id="IPR016181">
    <property type="entry name" value="Acyl_CoA_acyltransferase"/>
</dbReference>
<protein>
    <submittedName>
        <fullName evidence="4">GCN5-related N-acetyltransferase</fullName>
    </submittedName>
</protein>
<dbReference type="STRING" id="760192.Halhy_5167"/>
<dbReference type="Proteomes" id="UP000008461">
    <property type="component" value="Chromosome"/>
</dbReference>
<dbReference type="InterPro" id="IPR000182">
    <property type="entry name" value="GNAT_dom"/>
</dbReference>
<dbReference type="RefSeq" id="WP_013767528.1">
    <property type="nucleotide sequence ID" value="NC_015510.1"/>
</dbReference>
<keyword evidence="1" id="KW-0808">Transferase</keyword>
<organism evidence="4 5">
    <name type="scientific">Haliscomenobacter hydrossis (strain ATCC 27775 / DSM 1100 / LMG 10767 / O)</name>
    <dbReference type="NCBI Taxonomy" id="760192"/>
    <lineage>
        <taxon>Bacteria</taxon>
        <taxon>Pseudomonadati</taxon>
        <taxon>Bacteroidota</taxon>
        <taxon>Saprospiria</taxon>
        <taxon>Saprospirales</taxon>
        <taxon>Haliscomenobacteraceae</taxon>
        <taxon>Haliscomenobacter</taxon>
    </lineage>
</organism>
<dbReference type="PANTHER" id="PTHR43420">
    <property type="entry name" value="ACETYLTRANSFERASE"/>
    <property type="match status" value="1"/>
</dbReference>
<feature type="domain" description="N-acetyltransferase" evidence="3">
    <location>
        <begin position="2"/>
        <end position="159"/>
    </location>
</feature>
<dbReference type="PROSITE" id="PS51186">
    <property type="entry name" value="GNAT"/>
    <property type="match status" value="1"/>
</dbReference>
<dbReference type="HOGENOM" id="CLU_013985_22_0_10"/>
<dbReference type="eggNOG" id="COG0456">
    <property type="taxonomic scope" value="Bacteria"/>
</dbReference>
<dbReference type="Gene3D" id="3.40.630.30">
    <property type="match status" value="1"/>
</dbReference>
<proteinExistence type="predicted"/>
<dbReference type="Pfam" id="PF00583">
    <property type="entry name" value="Acetyltransf_1"/>
    <property type="match status" value="1"/>
</dbReference>
<evidence type="ECO:0000313" key="4">
    <source>
        <dbReference type="EMBL" id="AEE52993.1"/>
    </source>
</evidence>
<reference key="2">
    <citation type="submission" date="2011-04" db="EMBL/GenBank/DDBJ databases">
        <title>Complete sequence of chromosome of Haliscomenobacter hydrossis DSM 1100.</title>
        <authorList>
            <consortium name="US DOE Joint Genome Institute (JGI-PGF)"/>
            <person name="Lucas S."/>
            <person name="Han J."/>
            <person name="Lapidus A."/>
            <person name="Bruce D."/>
            <person name="Goodwin L."/>
            <person name="Pitluck S."/>
            <person name="Peters L."/>
            <person name="Kyrpides N."/>
            <person name="Mavromatis K."/>
            <person name="Ivanova N."/>
            <person name="Ovchinnikova G."/>
            <person name="Pagani I."/>
            <person name="Daligault H."/>
            <person name="Detter J.C."/>
            <person name="Han C."/>
            <person name="Land M."/>
            <person name="Hauser L."/>
            <person name="Markowitz V."/>
            <person name="Cheng J.-F."/>
            <person name="Hugenholtz P."/>
            <person name="Woyke T."/>
            <person name="Wu D."/>
            <person name="Verbarg S."/>
            <person name="Frueling A."/>
            <person name="Brambilla E."/>
            <person name="Klenk H.-P."/>
            <person name="Eisen J.A."/>
        </authorList>
    </citation>
    <scope>NUCLEOTIDE SEQUENCE</scope>
    <source>
        <strain>DSM 1100</strain>
    </source>
</reference>
<keyword evidence="2" id="KW-0012">Acyltransferase</keyword>
<evidence type="ECO:0000313" key="5">
    <source>
        <dbReference type="Proteomes" id="UP000008461"/>
    </source>
</evidence>
<evidence type="ECO:0000256" key="1">
    <source>
        <dbReference type="ARBA" id="ARBA00022679"/>
    </source>
</evidence>
<dbReference type="SUPFAM" id="SSF55729">
    <property type="entry name" value="Acyl-CoA N-acyltransferases (Nat)"/>
    <property type="match status" value="1"/>
</dbReference>
<dbReference type="CDD" id="cd04301">
    <property type="entry name" value="NAT_SF"/>
    <property type="match status" value="1"/>
</dbReference>
<dbReference type="AlphaFoldDB" id="F4L4P5"/>
<gene>
    <name evidence="4" type="ordered locus">Halhy_5167</name>
</gene>
<reference evidence="4 5" key="1">
    <citation type="journal article" date="2011" name="Stand. Genomic Sci.">
        <title>Complete genome sequence of Haliscomenobacter hydrossis type strain (O).</title>
        <authorList>
            <consortium name="US DOE Joint Genome Institute (JGI-PGF)"/>
            <person name="Daligault H."/>
            <person name="Lapidus A."/>
            <person name="Zeytun A."/>
            <person name="Nolan M."/>
            <person name="Lucas S."/>
            <person name="Del Rio T.G."/>
            <person name="Tice H."/>
            <person name="Cheng J.F."/>
            <person name="Tapia R."/>
            <person name="Han C."/>
            <person name="Goodwin L."/>
            <person name="Pitluck S."/>
            <person name="Liolios K."/>
            <person name="Pagani I."/>
            <person name="Ivanova N."/>
            <person name="Huntemann M."/>
            <person name="Mavromatis K."/>
            <person name="Mikhailova N."/>
            <person name="Pati A."/>
            <person name="Chen A."/>
            <person name="Palaniappan K."/>
            <person name="Land M."/>
            <person name="Hauser L."/>
            <person name="Brambilla E.M."/>
            <person name="Rohde M."/>
            <person name="Verbarg S."/>
            <person name="Goker M."/>
            <person name="Bristow J."/>
            <person name="Eisen J.A."/>
            <person name="Markowitz V."/>
            <person name="Hugenholtz P."/>
            <person name="Kyrpides N.C."/>
            <person name="Klenk H.P."/>
            <person name="Woyke T."/>
        </authorList>
    </citation>
    <scope>NUCLEOTIDE SEQUENCE [LARGE SCALE GENOMIC DNA]</scope>
    <source>
        <strain evidence="5">ATCC 27775 / DSM 1100 / LMG 10767 / O</strain>
    </source>
</reference>
<name>F4L4P5_HALH1</name>
<dbReference type="GO" id="GO:0016747">
    <property type="term" value="F:acyltransferase activity, transferring groups other than amino-acyl groups"/>
    <property type="evidence" value="ECO:0007669"/>
    <property type="project" value="InterPro"/>
</dbReference>
<accession>F4L4P5</accession>
<dbReference type="EMBL" id="CP002691">
    <property type="protein sequence ID" value="AEE52993.1"/>
    <property type="molecule type" value="Genomic_DNA"/>
</dbReference>
<dbReference type="OrthoDB" id="7585366at2"/>
<dbReference type="InterPro" id="IPR050680">
    <property type="entry name" value="YpeA/RimI_acetyltransf"/>
</dbReference>